<dbReference type="EMBL" id="APMP01000007">
    <property type="protein sequence ID" value="ENZ82357.1"/>
    <property type="molecule type" value="Genomic_DNA"/>
</dbReference>
<dbReference type="STRING" id="1292034.OR37_01624"/>
<proteinExistence type="predicted"/>
<sequence>MRRIEVVANIASGSVGPDAPELAERLLAEHGVSGVVHAPDPEDLVACLKRVIDAAPDAVLVLAGDGTARAAAELAGPEGPLIAPLPGGTMNMLPHALYGQGSWPEAMAACLERGEAQFVSGGEIDGRLFFVAAILGSPALWADAREAARRGRLDLALARARRAFRRAFSSRLRFCLDSRPKDRAEALTLMCPLVSTALDSDARALEAAALDPSSALDVFRLGLAAARGQWRQDPSVSMGLCRAGRVWARGRIPAILDGEPVRLGSEAQIRFRPKAFRALVPPAIEAAG</sequence>
<accession>R0EMP9</accession>
<keyword evidence="2" id="KW-0418">Kinase</keyword>
<dbReference type="Gene3D" id="2.60.200.40">
    <property type="match status" value="1"/>
</dbReference>
<dbReference type="InterPro" id="IPR016064">
    <property type="entry name" value="NAD/diacylglycerol_kinase_sf"/>
</dbReference>
<protein>
    <submittedName>
        <fullName evidence="2">Sphingosine/diacylglycerol kinase-like enzyme</fullName>
    </submittedName>
</protein>
<dbReference type="Proteomes" id="UP000013063">
    <property type="component" value="Unassembled WGS sequence"/>
</dbReference>
<dbReference type="Gene3D" id="3.40.50.10330">
    <property type="entry name" value="Probable inorganic polyphosphate/atp-NAD kinase, domain 1"/>
    <property type="match status" value="1"/>
</dbReference>
<dbReference type="PROSITE" id="PS50146">
    <property type="entry name" value="DAGK"/>
    <property type="match status" value="1"/>
</dbReference>
<dbReference type="Pfam" id="PF00781">
    <property type="entry name" value="DAGK_cat"/>
    <property type="match status" value="1"/>
</dbReference>
<dbReference type="SUPFAM" id="SSF111331">
    <property type="entry name" value="NAD kinase/diacylglycerol kinase-like"/>
    <property type="match status" value="1"/>
</dbReference>
<comment type="caution">
    <text evidence="2">The sequence shown here is derived from an EMBL/GenBank/DDBJ whole genome shotgun (WGS) entry which is preliminary data.</text>
</comment>
<reference evidence="2 3" key="1">
    <citation type="journal article" date="2013" name="Genome Announc.">
        <title>Draft Genome Sequence for Caulobacter sp. Strain OR37, a Bacterium Tolerant to Heavy Metals.</title>
        <authorList>
            <person name="Utturkar S.M."/>
            <person name="Bollmann A."/>
            <person name="Brzoska R.M."/>
            <person name="Klingeman D.M."/>
            <person name="Epstein S.E."/>
            <person name="Palumbo A.V."/>
            <person name="Brown S.D."/>
        </authorList>
    </citation>
    <scope>NUCLEOTIDE SEQUENCE [LARGE SCALE GENOMIC DNA]</scope>
    <source>
        <strain evidence="2 3">OR37</strain>
    </source>
</reference>
<organism evidence="2 3">
    <name type="scientific">Caulobacter vibrioides OR37</name>
    <dbReference type="NCBI Taxonomy" id="1292034"/>
    <lineage>
        <taxon>Bacteria</taxon>
        <taxon>Pseudomonadati</taxon>
        <taxon>Pseudomonadota</taxon>
        <taxon>Alphaproteobacteria</taxon>
        <taxon>Caulobacterales</taxon>
        <taxon>Caulobacteraceae</taxon>
        <taxon>Caulobacter</taxon>
    </lineage>
</organism>
<evidence type="ECO:0000313" key="3">
    <source>
        <dbReference type="Proteomes" id="UP000013063"/>
    </source>
</evidence>
<evidence type="ECO:0000313" key="2">
    <source>
        <dbReference type="EMBL" id="ENZ82357.1"/>
    </source>
</evidence>
<dbReference type="InterPro" id="IPR001206">
    <property type="entry name" value="Diacylglycerol_kinase_cat_dom"/>
</dbReference>
<dbReference type="RefSeq" id="WP_004617997.1">
    <property type="nucleotide sequence ID" value="NZ_APMP01000007.1"/>
</dbReference>
<dbReference type="GO" id="GO:0016301">
    <property type="term" value="F:kinase activity"/>
    <property type="evidence" value="ECO:0007669"/>
    <property type="project" value="UniProtKB-KW"/>
</dbReference>
<feature type="domain" description="DAGKc" evidence="1">
    <location>
        <begin position="1"/>
        <end position="128"/>
    </location>
</feature>
<gene>
    <name evidence="2" type="ORF">OR37_01624</name>
</gene>
<dbReference type="InterPro" id="IPR017438">
    <property type="entry name" value="ATP-NAD_kinase_N"/>
</dbReference>
<dbReference type="AlphaFoldDB" id="R0EMP9"/>
<dbReference type="eggNOG" id="COG1597">
    <property type="taxonomic scope" value="Bacteria"/>
</dbReference>
<evidence type="ECO:0000259" key="1">
    <source>
        <dbReference type="PROSITE" id="PS50146"/>
    </source>
</evidence>
<dbReference type="PATRIC" id="fig|1292034.3.peg.1609"/>
<keyword evidence="2" id="KW-0808">Transferase</keyword>
<name>R0EMP9_CAUVI</name>
<keyword evidence="3" id="KW-1185">Reference proteome</keyword>